<accession>A0A0W4ZF75</accession>
<evidence type="ECO:0000313" key="7">
    <source>
        <dbReference type="Proteomes" id="UP000054454"/>
    </source>
</evidence>
<protein>
    <recommendedName>
        <fullName evidence="5">UBX domain-containing protein</fullName>
    </recommendedName>
</protein>
<dbReference type="Pfam" id="PF00789">
    <property type="entry name" value="UBX"/>
    <property type="match status" value="1"/>
</dbReference>
<evidence type="ECO:0000313" key="6">
    <source>
        <dbReference type="EMBL" id="KTW27039.1"/>
    </source>
</evidence>
<evidence type="ECO:0000259" key="5">
    <source>
        <dbReference type="PROSITE" id="PS50033"/>
    </source>
</evidence>
<gene>
    <name evidence="6" type="ORF">T552_02531</name>
</gene>
<dbReference type="GO" id="GO:0005737">
    <property type="term" value="C:cytoplasm"/>
    <property type="evidence" value="ECO:0007669"/>
    <property type="project" value="UniProtKB-SubCell"/>
</dbReference>
<evidence type="ECO:0000256" key="4">
    <source>
        <dbReference type="SAM" id="MobiDB-lite"/>
    </source>
</evidence>
<dbReference type="GO" id="GO:1903094">
    <property type="term" value="P:negative regulation of protein K48-linked deubiquitination"/>
    <property type="evidence" value="ECO:0007669"/>
    <property type="project" value="TreeGrafter"/>
</dbReference>
<dbReference type="AlphaFoldDB" id="A0A0W4ZF75"/>
<reference evidence="7" key="1">
    <citation type="journal article" date="2016" name="Nat. Commun.">
        <title>Genome analysis of three Pneumocystis species reveals adaptation mechanisms to life exclusively in mammalian hosts.</title>
        <authorList>
            <person name="Ma L."/>
            <person name="Chen Z."/>
            <person name="Huang D.W."/>
            <person name="Kutty G."/>
            <person name="Ishihara M."/>
            <person name="Wang H."/>
            <person name="Abouelleil A."/>
            <person name="Bishop L."/>
            <person name="Davey E."/>
            <person name="Deng R."/>
            <person name="Deng X."/>
            <person name="Fan L."/>
            <person name="Fantoni G."/>
            <person name="Fitzgerald M."/>
            <person name="Gogineni E."/>
            <person name="Goldberg J.M."/>
            <person name="Handley G."/>
            <person name="Hu X."/>
            <person name="Huber C."/>
            <person name="Jiao X."/>
            <person name="Jones K."/>
            <person name="Levin J.Z."/>
            <person name="Liu Y."/>
            <person name="Macdonald P."/>
            <person name="Melnikov A."/>
            <person name="Raley C."/>
            <person name="Sassi M."/>
            <person name="Sherman B.T."/>
            <person name="Song X."/>
            <person name="Sykes S."/>
            <person name="Tran B."/>
            <person name="Walsh L."/>
            <person name="Xia Y."/>
            <person name="Yang J."/>
            <person name="Young S."/>
            <person name="Zeng Q."/>
            <person name="Zheng X."/>
            <person name="Stephens R."/>
            <person name="Nusbaum C."/>
            <person name="Birren B.W."/>
            <person name="Azadi P."/>
            <person name="Lempicki R.A."/>
            <person name="Cuomo C.A."/>
            <person name="Kovacs J.A."/>
        </authorList>
    </citation>
    <scope>NUCLEOTIDE SEQUENCE [LARGE SCALE GENOMIC DNA]</scope>
    <source>
        <strain evidence="7">B80</strain>
    </source>
</reference>
<name>A0A0W4ZF75_PNEC8</name>
<evidence type="ECO:0000256" key="3">
    <source>
        <dbReference type="SAM" id="Coils"/>
    </source>
</evidence>
<feature type="region of interest" description="Disordered" evidence="4">
    <location>
        <begin position="1"/>
        <end position="20"/>
    </location>
</feature>
<dbReference type="GeneID" id="28937270"/>
<keyword evidence="2" id="KW-0963">Cytoplasm</keyword>
<feature type="domain" description="UBX" evidence="5">
    <location>
        <begin position="167"/>
        <end position="248"/>
    </location>
</feature>
<evidence type="ECO:0000256" key="1">
    <source>
        <dbReference type="ARBA" id="ARBA00004496"/>
    </source>
</evidence>
<dbReference type="GO" id="GO:0005634">
    <property type="term" value="C:nucleus"/>
    <property type="evidence" value="ECO:0007669"/>
    <property type="project" value="TreeGrafter"/>
</dbReference>
<dbReference type="Gene3D" id="3.10.20.90">
    <property type="entry name" value="Phosphatidylinositol 3-kinase Catalytic Subunit, Chain A, domain 1"/>
    <property type="match status" value="1"/>
</dbReference>
<dbReference type="SMART" id="SM00166">
    <property type="entry name" value="UBX"/>
    <property type="match status" value="1"/>
</dbReference>
<comment type="subcellular location">
    <subcellularLocation>
        <location evidence="1">Cytoplasm</location>
    </subcellularLocation>
</comment>
<evidence type="ECO:0000256" key="2">
    <source>
        <dbReference type="ARBA" id="ARBA00022490"/>
    </source>
</evidence>
<dbReference type="GO" id="GO:0036435">
    <property type="term" value="F:K48-linked polyubiquitin modification-dependent protein binding"/>
    <property type="evidence" value="ECO:0007669"/>
    <property type="project" value="TreeGrafter"/>
</dbReference>
<dbReference type="RefSeq" id="XP_018225230.1">
    <property type="nucleotide sequence ID" value="XM_018371067.1"/>
</dbReference>
<dbReference type="EMBL" id="LFVZ01000011">
    <property type="protein sequence ID" value="KTW27039.1"/>
    <property type="molecule type" value="Genomic_DNA"/>
</dbReference>
<comment type="caution">
    <text evidence="6">The sequence shown here is derived from an EMBL/GenBank/DDBJ whole genome shotgun (WGS) entry which is preliminary data.</text>
</comment>
<feature type="compositionally biased region" description="Acidic residues" evidence="4">
    <location>
        <begin position="1"/>
        <end position="13"/>
    </location>
</feature>
<keyword evidence="3" id="KW-0175">Coiled coil</keyword>
<dbReference type="OrthoDB" id="10254930at2759"/>
<dbReference type="GO" id="GO:0031397">
    <property type="term" value="P:negative regulation of protein ubiquitination"/>
    <property type="evidence" value="ECO:0007669"/>
    <property type="project" value="TreeGrafter"/>
</dbReference>
<dbReference type="PROSITE" id="PS50033">
    <property type="entry name" value="UBX"/>
    <property type="match status" value="1"/>
</dbReference>
<dbReference type="InterPro" id="IPR001012">
    <property type="entry name" value="UBX_dom"/>
</dbReference>
<feature type="coiled-coil region" evidence="3">
    <location>
        <begin position="62"/>
        <end position="119"/>
    </location>
</feature>
<dbReference type="SUPFAM" id="SSF54236">
    <property type="entry name" value="Ubiquitin-like"/>
    <property type="match status" value="1"/>
</dbReference>
<dbReference type="VEuPathDB" id="FungiDB:T552_02531"/>
<dbReference type="GO" id="GO:0032435">
    <property type="term" value="P:negative regulation of proteasomal ubiquitin-dependent protein catabolic process"/>
    <property type="evidence" value="ECO:0007669"/>
    <property type="project" value="TreeGrafter"/>
</dbReference>
<dbReference type="Proteomes" id="UP000054454">
    <property type="component" value="Unassembled WGS sequence"/>
</dbReference>
<dbReference type="CDD" id="cd01767">
    <property type="entry name" value="UBX"/>
    <property type="match status" value="1"/>
</dbReference>
<dbReference type="InterPro" id="IPR029071">
    <property type="entry name" value="Ubiquitin-like_domsf"/>
</dbReference>
<dbReference type="PANTHER" id="PTHR46340">
    <property type="entry name" value="UBX DOMAIN-CONTAINING PROTEIN 1"/>
    <property type="match status" value="1"/>
</dbReference>
<proteinExistence type="predicted"/>
<organism evidence="6 7">
    <name type="scientific">Pneumocystis carinii (strain B80)</name>
    <name type="common">Rat pneumocystis pneumonia agent</name>
    <name type="synonym">Pneumocystis carinii f. sp. carinii</name>
    <dbReference type="NCBI Taxonomy" id="1408658"/>
    <lineage>
        <taxon>Eukaryota</taxon>
        <taxon>Fungi</taxon>
        <taxon>Dikarya</taxon>
        <taxon>Ascomycota</taxon>
        <taxon>Taphrinomycotina</taxon>
        <taxon>Pneumocystomycetes</taxon>
        <taxon>Pneumocystaceae</taxon>
        <taxon>Pneumocystis</taxon>
    </lineage>
</organism>
<sequence length="250" mass="29195">MSSDDVVDADFCENPENFGEKTVENDDIEKSSVEMLNIGLEDPIKEMALLTDEEKACKIKELKEKLNEKRMLQKIREEQEARENELIRRKRDREYVQLVEEQKRQAQLREIQLRKEEKKQDLLEKRRIRELIEADKRERKERAERAIATKDIVPQSSLSAAPKPKTSSYDTSRLQIRVEAGKQCPLIIRVFSCEDTLRHVAESIFPESGISPDMAIFVSTYPKKEYFGNDLDKNLRELQLVPSCVLILRS</sequence>
<keyword evidence="7" id="KW-1185">Reference proteome</keyword>
<dbReference type="PANTHER" id="PTHR46340:SF1">
    <property type="entry name" value="UBX DOMAIN-CONTAINING PROTEIN 1"/>
    <property type="match status" value="1"/>
</dbReference>